<protein>
    <submittedName>
        <fullName evidence="2">Abhydrolase_3 domain-containing protein</fullName>
    </submittedName>
</protein>
<dbReference type="WBParaSite" id="RSKR_0001084600.1">
    <property type="protein sequence ID" value="RSKR_0001084600.1"/>
    <property type="gene ID" value="RSKR_0001084600"/>
</dbReference>
<dbReference type="Proteomes" id="UP000095286">
    <property type="component" value="Unplaced"/>
</dbReference>
<evidence type="ECO:0000313" key="2">
    <source>
        <dbReference type="WBParaSite" id="RSKR_0001084600.1"/>
    </source>
</evidence>
<organism evidence="1 2">
    <name type="scientific">Rhabditophanes sp. KR3021</name>
    <dbReference type="NCBI Taxonomy" id="114890"/>
    <lineage>
        <taxon>Eukaryota</taxon>
        <taxon>Metazoa</taxon>
        <taxon>Ecdysozoa</taxon>
        <taxon>Nematoda</taxon>
        <taxon>Chromadorea</taxon>
        <taxon>Rhabditida</taxon>
        <taxon>Tylenchina</taxon>
        <taxon>Panagrolaimomorpha</taxon>
        <taxon>Strongyloidoidea</taxon>
        <taxon>Alloionematidae</taxon>
        <taxon>Rhabditophanes</taxon>
    </lineage>
</organism>
<evidence type="ECO:0000313" key="1">
    <source>
        <dbReference type="Proteomes" id="UP000095286"/>
    </source>
</evidence>
<reference evidence="2" key="1">
    <citation type="submission" date="2016-11" db="UniProtKB">
        <authorList>
            <consortium name="WormBaseParasite"/>
        </authorList>
    </citation>
    <scope>IDENTIFICATION</scope>
    <source>
        <strain evidence="2">KR3021</strain>
    </source>
</reference>
<name>A0AC35UEV3_9BILA</name>
<sequence>MFLLLVICGYFMVKLLLKIGVINGKKYFMLGISFFLISLPGYFRSKDYDFAEDIRKKRKPDPAPKEKDFATYSISTEIIGNCPCRIYKPKKVSNDLLFCYLHGGGWIYSHPSNYDDLMDKFMDELNCTIVSIDYPLAPEEILPAAINESYNTISNLMGSLTEIIGFETKNVIIGGDSAGGGLTANMTHRAALNNKNWFKYQVLLYPALGSLNFQSPSYKAYPKTELKSILSPEFFAKMVLTYVGIETSKENMKELLNCDSVLPNLQKNSPLAQFVNNLDLSPILADEQLLKKLPSSVTFLAGADILQDEGFDYYMNMKKASKDNKSVLHEFQWIKNSTHGEFILNNTASYDMVKEVKYFLDKVNALNN</sequence>
<accession>A0AC35UEV3</accession>
<proteinExistence type="predicted"/>